<feature type="domain" description="Alanine racemase C-terminal" evidence="7">
    <location>
        <begin position="242"/>
        <end position="367"/>
    </location>
</feature>
<dbReference type="PANTHER" id="PTHR30511:SF0">
    <property type="entry name" value="ALANINE RACEMASE, CATABOLIC-RELATED"/>
    <property type="match status" value="1"/>
</dbReference>
<keyword evidence="2 4" id="KW-0663">Pyridoxal phosphate</keyword>
<accession>A0A9D1VAA0</accession>
<dbReference type="InterPro" id="IPR011079">
    <property type="entry name" value="Ala_racemase_C"/>
</dbReference>
<evidence type="ECO:0000313" key="8">
    <source>
        <dbReference type="EMBL" id="HIX19060.1"/>
    </source>
</evidence>
<feature type="active site" description="Proton acceptor; specific for D-alanine" evidence="4">
    <location>
        <position position="39"/>
    </location>
</feature>
<dbReference type="InterPro" id="IPR029066">
    <property type="entry name" value="PLP-binding_barrel"/>
</dbReference>
<feature type="modified residue" description="N6-(pyridoxal phosphate)lysine" evidence="4 5">
    <location>
        <position position="39"/>
    </location>
</feature>
<dbReference type="HAMAP" id="MF_01201">
    <property type="entry name" value="Ala_racemase"/>
    <property type="match status" value="1"/>
</dbReference>
<gene>
    <name evidence="8" type="primary">alr</name>
    <name evidence="8" type="ORF">H9862_00485</name>
</gene>
<dbReference type="Gene3D" id="3.20.20.10">
    <property type="entry name" value="Alanine racemase"/>
    <property type="match status" value="1"/>
</dbReference>
<evidence type="ECO:0000256" key="6">
    <source>
        <dbReference type="PIRSR" id="PIRSR600821-52"/>
    </source>
</evidence>
<dbReference type="InterPro" id="IPR001608">
    <property type="entry name" value="Ala_racemase_N"/>
</dbReference>
<reference evidence="8" key="1">
    <citation type="journal article" date="2021" name="PeerJ">
        <title>Extensive microbial diversity within the chicken gut microbiome revealed by metagenomics and culture.</title>
        <authorList>
            <person name="Gilroy R."/>
            <person name="Ravi A."/>
            <person name="Getino M."/>
            <person name="Pursley I."/>
            <person name="Horton D.L."/>
            <person name="Alikhan N.F."/>
            <person name="Baker D."/>
            <person name="Gharbi K."/>
            <person name="Hall N."/>
            <person name="Watson M."/>
            <person name="Adriaenssens E.M."/>
            <person name="Foster-Nyarko E."/>
            <person name="Jarju S."/>
            <person name="Secka A."/>
            <person name="Antonio M."/>
            <person name="Oren A."/>
            <person name="Chaudhuri R.R."/>
            <person name="La Ragione R."/>
            <person name="Hildebrand F."/>
            <person name="Pallen M.J."/>
        </authorList>
    </citation>
    <scope>NUCLEOTIDE SEQUENCE</scope>
    <source>
        <strain evidence="8">14975</strain>
    </source>
</reference>
<evidence type="ECO:0000256" key="3">
    <source>
        <dbReference type="ARBA" id="ARBA00023235"/>
    </source>
</evidence>
<comment type="caution">
    <text evidence="8">The sequence shown here is derived from an EMBL/GenBank/DDBJ whole genome shotgun (WGS) entry which is preliminary data.</text>
</comment>
<comment type="function">
    <text evidence="4">Catalyzes the interconversion of L-alanine and D-alanine. May also act on other amino acids.</text>
</comment>
<name>A0A9D1VAA0_9BACT</name>
<dbReference type="Pfam" id="PF01168">
    <property type="entry name" value="Ala_racemase_N"/>
    <property type="match status" value="1"/>
</dbReference>
<comment type="pathway">
    <text evidence="4">Amino-acid biosynthesis; D-alanine biosynthesis; D-alanine from L-alanine: step 1/1.</text>
</comment>
<evidence type="ECO:0000259" key="7">
    <source>
        <dbReference type="SMART" id="SM01005"/>
    </source>
</evidence>
<proteinExistence type="inferred from homology"/>
<dbReference type="GO" id="GO:0008784">
    <property type="term" value="F:alanine racemase activity"/>
    <property type="evidence" value="ECO:0007669"/>
    <property type="project" value="UniProtKB-UniRule"/>
</dbReference>
<dbReference type="GO" id="GO:0005829">
    <property type="term" value="C:cytosol"/>
    <property type="evidence" value="ECO:0007669"/>
    <property type="project" value="TreeGrafter"/>
</dbReference>
<dbReference type="PRINTS" id="PR00992">
    <property type="entry name" value="ALARACEMASE"/>
</dbReference>
<organism evidence="8 9">
    <name type="scientific">Candidatus Akkermansia intestinigallinarum</name>
    <dbReference type="NCBI Taxonomy" id="2838431"/>
    <lineage>
        <taxon>Bacteria</taxon>
        <taxon>Pseudomonadati</taxon>
        <taxon>Verrucomicrobiota</taxon>
        <taxon>Verrucomicrobiia</taxon>
        <taxon>Verrucomicrobiales</taxon>
        <taxon>Akkermansiaceae</taxon>
        <taxon>Akkermansia</taxon>
    </lineage>
</organism>
<dbReference type="AlphaFoldDB" id="A0A9D1VAA0"/>
<dbReference type="Pfam" id="PF00842">
    <property type="entry name" value="Ala_racemase_C"/>
    <property type="match status" value="1"/>
</dbReference>
<dbReference type="InterPro" id="IPR009006">
    <property type="entry name" value="Ala_racemase/Decarboxylase_C"/>
</dbReference>
<feature type="active site" description="Proton acceptor; specific for L-alanine" evidence="4">
    <location>
        <position position="263"/>
    </location>
</feature>
<evidence type="ECO:0000256" key="2">
    <source>
        <dbReference type="ARBA" id="ARBA00022898"/>
    </source>
</evidence>
<comment type="catalytic activity">
    <reaction evidence="4">
        <text>L-alanine = D-alanine</text>
        <dbReference type="Rhea" id="RHEA:20249"/>
        <dbReference type="ChEBI" id="CHEBI:57416"/>
        <dbReference type="ChEBI" id="CHEBI:57972"/>
        <dbReference type="EC" id="5.1.1.1"/>
    </reaction>
</comment>
<evidence type="ECO:0000256" key="1">
    <source>
        <dbReference type="ARBA" id="ARBA00001933"/>
    </source>
</evidence>
<protein>
    <recommendedName>
        <fullName evidence="4">Alanine racemase</fullName>
        <ecNumber evidence="4">5.1.1.1</ecNumber>
    </recommendedName>
</protein>
<dbReference type="Gene3D" id="2.40.37.10">
    <property type="entry name" value="Lyase, Ornithine Decarboxylase, Chain A, domain 1"/>
    <property type="match status" value="1"/>
</dbReference>
<comment type="cofactor">
    <cofactor evidence="1 4 5">
        <name>pyridoxal 5'-phosphate</name>
        <dbReference type="ChEBI" id="CHEBI:597326"/>
    </cofactor>
</comment>
<dbReference type="SMART" id="SM01005">
    <property type="entry name" value="Ala_racemase_C"/>
    <property type="match status" value="1"/>
</dbReference>
<dbReference type="GO" id="GO:0030170">
    <property type="term" value="F:pyridoxal phosphate binding"/>
    <property type="evidence" value="ECO:0007669"/>
    <property type="project" value="UniProtKB-UniRule"/>
</dbReference>
<dbReference type="SUPFAM" id="SSF51419">
    <property type="entry name" value="PLP-binding barrel"/>
    <property type="match status" value="1"/>
</dbReference>
<evidence type="ECO:0000256" key="4">
    <source>
        <dbReference type="HAMAP-Rule" id="MF_01201"/>
    </source>
</evidence>
<dbReference type="CDD" id="cd00430">
    <property type="entry name" value="PLPDE_III_AR"/>
    <property type="match status" value="1"/>
</dbReference>
<reference evidence="8" key="2">
    <citation type="submission" date="2021-04" db="EMBL/GenBank/DDBJ databases">
        <authorList>
            <person name="Gilroy R."/>
        </authorList>
    </citation>
    <scope>NUCLEOTIDE SEQUENCE</scope>
    <source>
        <strain evidence="8">14975</strain>
    </source>
</reference>
<dbReference type="GO" id="GO:0030632">
    <property type="term" value="P:D-alanine biosynthetic process"/>
    <property type="evidence" value="ECO:0007669"/>
    <property type="project" value="UniProtKB-UniRule"/>
</dbReference>
<evidence type="ECO:0000256" key="5">
    <source>
        <dbReference type="PIRSR" id="PIRSR600821-50"/>
    </source>
</evidence>
<evidence type="ECO:0000313" key="9">
    <source>
        <dbReference type="Proteomes" id="UP000823964"/>
    </source>
</evidence>
<sequence length="367" mass="40250">MHHQSPPRAWVEVLPEAIAHNLDVARQALPGTELMPVVKAGAYGHGLEPVARRLDTDGITFFGVANAGEARRLSLAGIRTKPFILGPTLPDEREEIVLNGWGCTISSLDEAQQFNSLAELYDKTFLVHVATDTGMGREGFLPEQLGSVIEPLKAMRRLVVDGVMSHFPVADEDVPFTQAEIGIFRDCIAELSRHFRLRYRHIAASAGELGYEVPEANLARPGLLLYGVAPMASIYDNLLRPTLSLLSRVTLVRELPAGHGVSYGREFITSKPTKVATIGIGYADGWSRRLGGRGTRLFINGHYCPMLGRVTMDQIMADVSELPFVAPGDEVELIGEHIPVTEVAQRAGTIVWEIFTGLGPRLPRIYR</sequence>
<dbReference type="EC" id="5.1.1.1" evidence="4"/>
<feature type="binding site" evidence="4 6">
    <location>
        <position position="312"/>
    </location>
    <ligand>
        <name>substrate</name>
    </ligand>
</feature>
<keyword evidence="3 4" id="KW-0413">Isomerase</keyword>
<comment type="similarity">
    <text evidence="4">Belongs to the alanine racemase family.</text>
</comment>
<feature type="binding site" evidence="4 6">
    <location>
        <position position="137"/>
    </location>
    <ligand>
        <name>substrate</name>
    </ligand>
</feature>
<dbReference type="Proteomes" id="UP000823964">
    <property type="component" value="Unassembled WGS sequence"/>
</dbReference>
<dbReference type="SUPFAM" id="SSF50621">
    <property type="entry name" value="Alanine racemase C-terminal domain-like"/>
    <property type="match status" value="1"/>
</dbReference>
<dbReference type="PANTHER" id="PTHR30511">
    <property type="entry name" value="ALANINE RACEMASE"/>
    <property type="match status" value="1"/>
</dbReference>
<dbReference type="EMBL" id="DXFQ01000008">
    <property type="protein sequence ID" value="HIX19060.1"/>
    <property type="molecule type" value="Genomic_DNA"/>
</dbReference>
<dbReference type="NCBIfam" id="TIGR00492">
    <property type="entry name" value="alr"/>
    <property type="match status" value="1"/>
</dbReference>
<dbReference type="InterPro" id="IPR000821">
    <property type="entry name" value="Ala_racemase"/>
</dbReference>